<evidence type="ECO:0000313" key="3">
    <source>
        <dbReference type="Proteomes" id="UP000053593"/>
    </source>
</evidence>
<dbReference type="EMBL" id="KN834910">
    <property type="protein sequence ID" value="KIK50305.1"/>
    <property type="molecule type" value="Genomic_DNA"/>
</dbReference>
<evidence type="ECO:0008006" key="4">
    <source>
        <dbReference type="Google" id="ProtNLM"/>
    </source>
</evidence>
<evidence type="ECO:0000313" key="2">
    <source>
        <dbReference type="EMBL" id="KIK50305.1"/>
    </source>
</evidence>
<feature type="compositionally biased region" description="Polar residues" evidence="1">
    <location>
        <begin position="545"/>
        <end position="554"/>
    </location>
</feature>
<dbReference type="HOGENOM" id="CLU_449807_0_0_1"/>
<evidence type="ECO:0000256" key="1">
    <source>
        <dbReference type="SAM" id="MobiDB-lite"/>
    </source>
</evidence>
<accession>A0A0D0AJD3</accession>
<feature type="compositionally biased region" description="Polar residues" evidence="1">
    <location>
        <begin position="566"/>
        <end position="578"/>
    </location>
</feature>
<proteinExistence type="predicted"/>
<feature type="region of interest" description="Disordered" evidence="1">
    <location>
        <begin position="533"/>
        <end position="591"/>
    </location>
</feature>
<name>A0A0D0AJD3_9AGAR</name>
<sequence>MTLTSISQILPQIFRYLLLGNLYRMRKSNRRFRTAVESFLAKAYSPTKAVQFHLSNAEYEELQAIQAETRSLLSGRPVECFWRRFQPRGALLIIVEIRFAKKIQFWLDGICYQLTEVYESDTAARNTSLTVVTMWTYKRDEATIRVLVARRTAFEVVLNFPNTSLMNVFSHKNAYSLFPLLTCEQNSAYRITSPAPNFPQNFTELLFDHTQHRLGIFHDECWSFGIELPSVLPSPSAWAAALSTSAVAADKIRWITDGHSSSVPFDVSGRVGVVTDLLVLDSWCACYGENLFYLEYKPIVTATSESICLSVPEAADGRRTLSKLSRRASEIDAEIYHRIVATDYRNEAHRTDSAAWKMVSSIFSSLDIDLERRFDGFCACLLKILLQDLIDSHSLVTIEMQYRQHSAASGRLVSPRFCSLTTSVSQSSVDNPDCNMVSTTRPCPQEPAWVNEELKHAYVDARKKTGPRADRLAFNAKYKHIACAICVEKGIPCVQKPYGSQCVNCPRHQQCPRLPIMERLRITEKLNITTPRKAADYNQYHARSKAQSKQAHTTDSSDKDEDEYGSLTNAYGLSQPSPRANKIGSEDPSLKAYRRLRDSRAIWRASN</sequence>
<dbReference type="AlphaFoldDB" id="A0A0D0AJD3"/>
<protein>
    <recommendedName>
        <fullName evidence="4">F-box domain-containing protein</fullName>
    </recommendedName>
</protein>
<keyword evidence="3" id="KW-1185">Reference proteome</keyword>
<reference evidence="2 3" key="1">
    <citation type="submission" date="2014-04" db="EMBL/GenBank/DDBJ databases">
        <title>Evolutionary Origins and Diversification of the Mycorrhizal Mutualists.</title>
        <authorList>
            <consortium name="DOE Joint Genome Institute"/>
            <consortium name="Mycorrhizal Genomics Consortium"/>
            <person name="Kohler A."/>
            <person name="Kuo A."/>
            <person name="Nagy L.G."/>
            <person name="Floudas D."/>
            <person name="Copeland A."/>
            <person name="Barry K.W."/>
            <person name="Cichocki N."/>
            <person name="Veneault-Fourrey C."/>
            <person name="LaButti K."/>
            <person name="Lindquist E.A."/>
            <person name="Lipzen A."/>
            <person name="Lundell T."/>
            <person name="Morin E."/>
            <person name="Murat C."/>
            <person name="Riley R."/>
            <person name="Ohm R."/>
            <person name="Sun H."/>
            <person name="Tunlid A."/>
            <person name="Henrissat B."/>
            <person name="Grigoriev I.V."/>
            <person name="Hibbett D.S."/>
            <person name="Martin F."/>
        </authorList>
    </citation>
    <scope>NUCLEOTIDE SEQUENCE [LARGE SCALE GENOMIC DNA]</scope>
    <source>
        <strain evidence="2 3">FD-317 M1</strain>
    </source>
</reference>
<dbReference type="Proteomes" id="UP000053593">
    <property type="component" value="Unassembled WGS sequence"/>
</dbReference>
<organism evidence="2 3">
    <name type="scientific">Collybiopsis luxurians FD-317 M1</name>
    <dbReference type="NCBI Taxonomy" id="944289"/>
    <lineage>
        <taxon>Eukaryota</taxon>
        <taxon>Fungi</taxon>
        <taxon>Dikarya</taxon>
        <taxon>Basidiomycota</taxon>
        <taxon>Agaricomycotina</taxon>
        <taxon>Agaricomycetes</taxon>
        <taxon>Agaricomycetidae</taxon>
        <taxon>Agaricales</taxon>
        <taxon>Marasmiineae</taxon>
        <taxon>Omphalotaceae</taxon>
        <taxon>Collybiopsis</taxon>
        <taxon>Collybiopsis luxurians</taxon>
    </lineage>
</organism>
<gene>
    <name evidence="2" type="ORF">GYMLUDRAFT_253090</name>
</gene>